<evidence type="ECO:0000313" key="6">
    <source>
        <dbReference type="Proteomes" id="UP001227095"/>
    </source>
</evidence>
<evidence type="ECO:0000256" key="2">
    <source>
        <dbReference type="ARBA" id="ARBA00023125"/>
    </source>
</evidence>
<accession>A0ABY8M263</accession>
<dbReference type="PANTHER" id="PTHR44688:SF16">
    <property type="entry name" value="DNA-BINDING TRANSCRIPTIONAL ACTIVATOR DEVR_DOSR"/>
    <property type="match status" value="1"/>
</dbReference>
<dbReference type="PANTHER" id="PTHR44688">
    <property type="entry name" value="DNA-BINDING TRANSCRIPTIONAL ACTIVATOR DEVR_DOSR"/>
    <property type="match status" value="1"/>
</dbReference>
<dbReference type="Pfam" id="PF00196">
    <property type="entry name" value="GerE"/>
    <property type="match status" value="1"/>
</dbReference>
<dbReference type="InterPro" id="IPR000792">
    <property type="entry name" value="Tscrpt_reg_LuxR_C"/>
</dbReference>
<dbReference type="Gene3D" id="3.40.50.2300">
    <property type="match status" value="1"/>
</dbReference>
<name>A0ABY8M263_9HYPH</name>
<gene>
    <name evidence="5" type="ORF">QEO92_24375</name>
</gene>
<keyword evidence="2" id="KW-0238">DNA-binding</keyword>
<protein>
    <submittedName>
        <fullName evidence="5">Response regulator transcription factor</fullName>
    </submittedName>
</protein>
<dbReference type="PROSITE" id="PS50043">
    <property type="entry name" value="HTH_LUXR_2"/>
    <property type="match status" value="1"/>
</dbReference>
<evidence type="ECO:0000256" key="3">
    <source>
        <dbReference type="ARBA" id="ARBA00023163"/>
    </source>
</evidence>
<dbReference type="RefSeq" id="WP_227704724.1">
    <property type="nucleotide sequence ID" value="NZ_CP123000.1"/>
</dbReference>
<feature type="domain" description="HTH luxR-type" evidence="4">
    <location>
        <begin position="161"/>
        <end position="226"/>
    </location>
</feature>
<dbReference type="SMART" id="SM00421">
    <property type="entry name" value="HTH_LUXR"/>
    <property type="match status" value="1"/>
</dbReference>
<keyword evidence="6" id="KW-1185">Reference proteome</keyword>
<dbReference type="CDD" id="cd06170">
    <property type="entry name" value="LuxR_C_like"/>
    <property type="match status" value="1"/>
</dbReference>
<dbReference type="Proteomes" id="UP001227095">
    <property type="component" value="Chromosome"/>
</dbReference>
<dbReference type="InterPro" id="IPR016032">
    <property type="entry name" value="Sig_transdc_resp-reg_C-effctor"/>
</dbReference>
<reference evidence="5 6" key="1">
    <citation type="submission" date="2023-04" db="EMBL/GenBank/DDBJ databases">
        <title>Neorhizobium petrolearium OS53, complete genome.</title>
        <authorList>
            <person name="Yu T."/>
        </authorList>
    </citation>
    <scope>NUCLEOTIDE SEQUENCE [LARGE SCALE GENOMIC DNA]</scope>
    <source>
        <strain evidence="5 6">OS53</strain>
    </source>
</reference>
<evidence type="ECO:0000313" key="5">
    <source>
        <dbReference type="EMBL" id="WGI68061.1"/>
    </source>
</evidence>
<dbReference type="SUPFAM" id="SSF46894">
    <property type="entry name" value="C-terminal effector domain of the bipartite response regulators"/>
    <property type="match status" value="1"/>
</dbReference>
<proteinExistence type="predicted"/>
<evidence type="ECO:0000256" key="1">
    <source>
        <dbReference type="ARBA" id="ARBA00023015"/>
    </source>
</evidence>
<keyword evidence="1" id="KW-0805">Transcription regulation</keyword>
<evidence type="ECO:0000259" key="4">
    <source>
        <dbReference type="PROSITE" id="PS50043"/>
    </source>
</evidence>
<dbReference type="PRINTS" id="PR00038">
    <property type="entry name" value="HTHLUXR"/>
</dbReference>
<dbReference type="EMBL" id="CP123000">
    <property type="protein sequence ID" value="WGI68061.1"/>
    <property type="molecule type" value="Genomic_DNA"/>
</dbReference>
<organism evidence="5 6">
    <name type="scientific">Neorhizobium petrolearium</name>
    <dbReference type="NCBI Taxonomy" id="515361"/>
    <lineage>
        <taxon>Bacteria</taxon>
        <taxon>Pseudomonadati</taxon>
        <taxon>Pseudomonadota</taxon>
        <taxon>Alphaproteobacteria</taxon>
        <taxon>Hyphomicrobiales</taxon>
        <taxon>Rhizobiaceae</taxon>
        <taxon>Rhizobium/Agrobacterium group</taxon>
        <taxon>Neorhizobium</taxon>
    </lineage>
</organism>
<sequence length="263" mass="28874">MDVEQEKRTGSIVLIDILEMRRACLLSALEPWARNAAFDLISYAPDDIHRFNDDYGDLIRLVIINMGGASLSDHKQQELLMAVKTAFKGPYAVISDRHDPNDAVVVAGLGFQAFLPAALPLDIVKRALSFIIHGGTYFPPEAFLASLSASVTPSASLHHRSSETSATLTQRQREVLERLRFGKSNKHIARELNMQEATVKVHVRQIMRKLGATNRTQAALLAQSTMRPSGSGLASDHVFNEIPPDLLGSLSTQKRMAAVPPRG</sequence>
<keyword evidence="3" id="KW-0804">Transcription</keyword>